<protein>
    <submittedName>
        <fullName evidence="1">Uncharacterized protein</fullName>
    </submittedName>
</protein>
<evidence type="ECO:0000313" key="1">
    <source>
        <dbReference type="EMBL" id="KKN82746.1"/>
    </source>
</evidence>
<proteinExistence type="predicted"/>
<accession>A0A0F9WAH9</accession>
<organism evidence="1">
    <name type="scientific">marine sediment metagenome</name>
    <dbReference type="NCBI Taxonomy" id="412755"/>
    <lineage>
        <taxon>unclassified sequences</taxon>
        <taxon>metagenomes</taxon>
        <taxon>ecological metagenomes</taxon>
    </lineage>
</organism>
<sequence>MNYSDIIKLKRDKLNREEDIRVAANTKLCVALTASTRFLLNICKRKFGEEFSFMVANDGSASIYFHVSAGNRVRLNIESHENNSGGEKYSVHFPIAKPGSLELGFMNKHIGKYACKPLSLSKLGLHLSNTCTPLELCIMLDELAKYIIENI</sequence>
<dbReference type="EMBL" id="LAZR01000195">
    <property type="protein sequence ID" value="KKN82746.1"/>
    <property type="molecule type" value="Genomic_DNA"/>
</dbReference>
<name>A0A0F9WAH9_9ZZZZ</name>
<gene>
    <name evidence="1" type="ORF">LCGC14_0305700</name>
</gene>
<reference evidence="1" key="1">
    <citation type="journal article" date="2015" name="Nature">
        <title>Complex archaea that bridge the gap between prokaryotes and eukaryotes.</title>
        <authorList>
            <person name="Spang A."/>
            <person name="Saw J.H."/>
            <person name="Jorgensen S.L."/>
            <person name="Zaremba-Niedzwiedzka K."/>
            <person name="Martijn J."/>
            <person name="Lind A.E."/>
            <person name="van Eijk R."/>
            <person name="Schleper C."/>
            <person name="Guy L."/>
            <person name="Ettema T.J."/>
        </authorList>
    </citation>
    <scope>NUCLEOTIDE SEQUENCE</scope>
</reference>
<dbReference type="AlphaFoldDB" id="A0A0F9WAH9"/>
<comment type="caution">
    <text evidence="1">The sequence shown here is derived from an EMBL/GenBank/DDBJ whole genome shotgun (WGS) entry which is preliminary data.</text>
</comment>